<feature type="compositionally biased region" description="Low complexity" evidence="1">
    <location>
        <begin position="67"/>
        <end position="84"/>
    </location>
</feature>
<accession>A0A369QB79</accession>
<dbReference type="PROSITE" id="PS51257">
    <property type="entry name" value="PROKAR_LIPOPROTEIN"/>
    <property type="match status" value="1"/>
</dbReference>
<evidence type="ECO:0000256" key="1">
    <source>
        <dbReference type="SAM" id="MobiDB-lite"/>
    </source>
</evidence>
<dbReference type="EMBL" id="QBKA01000002">
    <property type="protein sequence ID" value="RDC60169.1"/>
    <property type="molecule type" value="Genomic_DNA"/>
</dbReference>
<gene>
    <name evidence="2" type="ORF">HME9302_01368</name>
</gene>
<name>A0A369QB79_9SPHN</name>
<evidence type="ECO:0000313" key="2">
    <source>
        <dbReference type="EMBL" id="RDC60169.1"/>
    </source>
</evidence>
<dbReference type="RefSeq" id="WP_181815707.1">
    <property type="nucleotide sequence ID" value="NZ_QBKA01000002.1"/>
</dbReference>
<keyword evidence="3" id="KW-1185">Reference proteome</keyword>
<sequence length="397" mass="41914">MGTSSVKFGAVLLATATVLGGCTSTYNYPPLYPSRTLRPMPVEVVTAPPQTLAPTTADIGSTGAKPQQQQQQHQQQQQQQRQQQNSGLADRTTATIPAKPCTYFTARSATEPGSTHAILDAAAELQCLYADYYVASARQEDLSQLPLLALGLLSGFTLLNDKKDAATDVAKLGVLGLTYSGTRGALVAKDLPQAYLAGHLGIGCMIGEGHQFAGSNAMEIAKKLDSTIGNLQKAITDLEQSFGQVPNSSATPADLALLTTTRQLALGALVDARTVLQTGLRQARAYRTAPRTFHYALTNISTRVATLGRSREDVDYEELVGSFPKSSTASVAVGSAGIAKAAFDDQRPAAADLIGQINEKVQLLLTATSEAEAATPDYIKALERTAECANKVEIKAS</sequence>
<evidence type="ECO:0000313" key="3">
    <source>
        <dbReference type="Proteomes" id="UP000253727"/>
    </source>
</evidence>
<dbReference type="Proteomes" id="UP000253727">
    <property type="component" value="Unassembled WGS sequence"/>
</dbReference>
<organism evidence="2 3">
    <name type="scientific">Alteripontixanthobacter maritimus</name>
    <dbReference type="NCBI Taxonomy" id="2161824"/>
    <lineage>
        <taxon>Bacteria</taxon>
        <taxon>Pseudomonadati</taxon>
        <taxon>Pseudomonadota</taxon>
        <taxon>Alphaproteobacteria</taxon>
        <taxon>Sphingomonadales</taxon>
        <taxon>Erythrobacteraceae</taxon>
        <taxon>Alteripontixanthobacter</taxon>
    </lineage>
</organism>
<proteinExistence type="predicted"/>
<comment type="caution">
    <text evidence="2">The sequence shown here is derived from an EMBL/GenBank/DDBJ whole genome shotgun (WGS) entry which is preliminary data.</text>
</comment>
<protein>
    <submittedName>
        <fullName evidence="2">Uncharacterized protein</fullName>
    </submittedName>
</protein>
<reference evidence="2 3" key="1">
    <citation type="submission" date="2018-04" db="EMBL/GenBank/DDBJ databases">
        <title>Altererythrobacter sp. HME9302 genome sequencing and assembly.</title>
        <authorList>
            <person name="Kang H."/>
            <person name="Kim H."/>
            <person name="Joh K."/>
        </authorList>
    </citation>
    <scope>NUCLEOTIDE SEQUENCE [LARGE SCALE GENOMIC DNA]</scope>
    <source>
        <strain evidence="2 3">HME9302</strain>
    </source>
</reference>
<feature type="region of interest" description="Disordered" evidence="1">
    <location>
        <begin position="52"/>
        <end position="92"/>
    </location>
</feature>
<dbReference type="AlphaFoldDB" id="A0A369QB79"/>